<evidence type="ECO:0000313" key="3">
    <source>
        <dbReference type="Proteomes" id="UP000325672"/>
    </source>
</evidence>
<dbReference type="Gene3D" id="3.40.50.720">
    <property type="entry name" value="NAD(P)-binding Rossmann-like Domain"/>
    <property type="match status" value="1"/>
</dbReference>
<dbReference type="Pfam" id="PF01370">
    <property type="entry name" value="Epimerase"/>
    <property type="match status" value="1"/>
</dbReference>
<feature type="domain" description="NAD-dependent epimerase/dehydratase" evidence="1">
    <location>
        <begin position="3"/>
        <end position="189"/>
    </location>
</feature>
<dbReference type="InterPro" id="IPR036291">
    <property type="entry name" value="NAD(P)-bd_dom_sf"/>
</dbReference>
<dbReference type="OrthoDB" id="4464973at2759"/>
<accession>A0A5N6T2E2</accession>
<dbReference type="EMBL" id="ML743561">
    <property type="protein sequence ID" value="KAE8140464.1"/>
    <property type="molecule type" value="Genomic_DNA"/>
</dbReference>
<evidence type="ECO:0000313" key="2">
    <source>
        <dbReference type="EMBL" id="KAE8140464.1"/>
    </source>
</evidence>
<sequence>MRVLIVGGTGTIGGHAALHLQSIGHDVSIAGRHPPPETTALIQLPYLQGDFVQEGFTKDHLTGFDAVVFAAGHDIRHVPKGENFDQHVLRVNGEAIPRFARLARDAGVKHFVYIGSFYPRIAKDSIDSNAYVRSRKLAADGILGLAGKEFNACVLEAPFVVGIVPGMSTPMFEAYIRYAKGELGIPFFGPLGGSNFMSTLSLSEAIAGALIHGESGKAYLLGDENLSFAGYFQKFFDAVGNNAALPSLDQEHPLLPDAVIYSGRGNTVSYEPDPADVARLGYRRHDVSRAVLEINLGKRGKMNR</sequence>
<dbReference type="RefSeq" id="XP_031916527.1">
    <property type="nucleotide sequence ID" value="XM_032052145.1"/>
</dbReference>
<gene>
    <name evidence="2" type="ORF">BDV38DRAFT_18453</name>
</gene>
<dbReference type="Proteomes" id="UP000325672">
    <property type="component" value="Unassembled WGS sequence"/>
</dbReference>
<organism evidence="2 3">
    <name type="scientific">Aspergillus pseudotamarii</name>
    <dbReference type="NCBI Taxonomy" id="132259"/>
    <lineage>
        <taxon>Eukaryota</taxon>
        <taxon>Fungi</taxon>
        <taxon>Dikarya</taxon>
        <taxon>Ascomycota</taxon>
        <taxon>Pezizomycotina</taxon>
        <taxon>Eurotiomycetes</taxon>
        <taxon>Eurotiomycetidae</taxon>
        <taxon>Eurotiales</taxon>
        <taxon>Aspergillaceae</taxon>
        <taxon>Aspergillus</taxon>
        <taxon>Aspergillus subgen. Circumdati</taxon>
    </lineage>
</organism>
<dbReference type="SUPFAM" id="SSF51735">
    <property type="entry name" value="NAD(P)-binding Rossmann-fold domains"/>
    <property type="match status" value="1"/>
</dbReference>
<evidence type="ECO:0000259" key="1">
    <source>
        <dbReference type="Pfam" id="PF01370"/>
    </source>
</evidence>
<reference evidence="2 3" key="1">
    <citation type="submission" date="2019-04" db="EMBL/GenBank/DDBJ databases">
        <title>Friends and foes A comparative genomics study of 23 Aspergillus species from section Flavi.</title>
        <authorList>
            <consortium name="DOE Joint Genome Institute"/>
            <person name="Kjaerbolling I."/>
            <person name="Vesth T."/>
            <person name="Frisvad J.C."/>
            <person name="Nybo J.L."/>
            <person name="Theobald S."/>
            <person name="Kildgaard S."/>
            <person name="Isbrandt T."/>
            <person name="Kuo A."/>
            <person name="Sato A."/>
            <person name="Lyhne E.K."/>
            <person name="Kogle M.E."/>
            <person name="Wiebenga A."/>
            <person name="Kun R.S."/>
            <person name="Lubbers R.J."/>
            <person name="Makela M.R."/>
            <person name="Barry K."/>
            <person name="Chovatia M."/>
            <person name="Clum A."/>
            <person name="Daum C."/>
            <person name="Haridas S."/>
            <person name="He G."/>
            <person name="LaButti K."/>
            <person name="Lipzen A."/>
            <person name="Mondo S."/>
            <person name="Riley R."/>
            <person name="Salamov A."/>
            <person name="Simmons B.A."/>
            <person name="Magnuson J.K."/>
            <person name="Henrissat B."/>
            <person name="Mortensen U.H."/>
            <person name="Larsen T.O."/>
            <person name="Devries R.P."/>
            <person name="Grigoriev I.V."/>
            <person name="Machida M."/>
            <person name="Baker S.E."/>
            <person name="Andersen M.R."/>
        </authorList>
    </citation>
    <scope>NUCLEOTIDE SEQUENCE [LARGE SCALE GENOMIC DNA]</scope>
    <source>
        <strain evidence="2 3">CBS 117625</strain>
    </source>
</reference>
<protein>
    <recommendedName>
        <fullName evidence="1">NAD-dependent epimerase/dehydratase domain-containing protein</fullName>
    </recommendedName>
</protein>
<dbReference type="GeneID" id="43636355"/>
<dbReference type="AlphaFoldDB" id="A0A5N6T2E2"/>
<name>A0A5N6T2E2_ASPPS</name>
<keyword evidence="3" id="KW-1185">Reference proteome</keyword>
<proteinExistence type="predicted"/>
<dbReference type="InterPro" id="IPR001509">
    <property type="entry name" value="Epimerase_deHydtase"/>
</dbReference>